<evidence type="ECO:0000313" key="2">
    <source>
        <dbReference type="EMBL" id="NEB94189.1"/>
    </source>
</evidence>
<organism evidence="2 3">
    <name type="scientific">Streptomyces bauhiniae</name>
    <dbReference type="NCBI Taxonomy" id="2340725"/>
    <lineage>
        <taxon>Bacteria</taxon>
        <taxon>Bacillati</taxon>
        <taxon>Actinomycetota</taxon>
        <taxon>Actinomycetes</taxon>
        <taxon>Kitasatosporales</taxon>
        <taxon>Streptomycetaceae</taxon>
        <taxon>Streptomyces</taxon>
    </lineage>
</organism>
<dbReference type="Proteomes" id="UP000470520">
    <property type="component" value="Unassembled WGS sequence"/>
</dbReference>
<protein>
    <submittedName>
        <fullName evidence="2">Uncharacterized protein</fullName>
    </submittedName>
</protein>
<dbReference type="EMBL" id="JAAGMR010000240">
    <property type="protein sequence ID" value="NEB94189.1"/>
    <property type="molecule type" value="Genomic_DNA"/>
</dbReference>
<accession>A0A7K3QWF5</accession>
<name>A0A7K3QWF5_9ACTN</name>
<dbReference type="AlphaFoldDB" id="A0A7K3QWF5"/>
<proteinExistence type="predicted"/>
<feature type="region of interest" description="Disordered" evidence="1">
    <location>
        <begin position="44"/>
        <end position="66"/>
    </location>
</feature>
<reference evidence="2 3" key="1">
    <citation type="submission" date="2020-01" db="EMBL/GenBank/DDBJ databases">
        <title>Insect and environment-associated Actinomycetes.</title>
        <authorList>
            <person name="Currrie C."/>
            <person name="Chevrette M."/>
            <person name="Carlson C."/>
            <person name="Stubbendieck R."/>
            <person name="Wendt-Pienkowski E."/>
        </authorList>
    </citation>
    <scope>NUCLEOTIDE SEQUENCE [LARGE SCALE GENOMIC DNA]</scope>
    <source>
        <strain evidence="2 3">SID7754</strain>
    </source>
</reference>
<dbReference type="RefSeq" id="WP_164191085.1">
    <property type="nucleotide sequence ID" value="NZ_JAAGMR010000240.1"/>
</dbReference>
<evidence type="ECO:0000256" key="1">
    <source>
        <dbReference type="SAM" id="MobiDB-lite"/>
    </source>
</evidence>
<comment type="caution">
    <text evidence="2">The sequence shown here is derived from an EMBL/GenBank/DDBJ whole genome shotgun (WGS) entry which is preliminary data.</text>
</comment>
<gene>
    <name evidence="2" type="ORF">G3I21_21300</name>
</gene>
<evidence type="ECO:0000313" key="3">
    <source>
        <dbReference type="Proteomes" id="UP000470520"/>
    </source>
</evidence>
<sequence length="66" mass="7121">MAIVAILLLPVVTVLLYGMDRTEDWLARGPKPPRHARGRHLRLIPGGRQRTAAAPAGRGEAQTEAA</sequence>